<dbReference type="EMBL" id="CAKOAT010651820">
    <property type="protein sequence ID" value="CAH8385138.1"/>
    <property type="molecule type" value="Genomic_DNA"/>
</dbReference>
<reference evidence="2 3" key="1">
    <citation type="submission" date="2022-03" db="EMBL/GenBank/DDBJ databases">
        <authorList>
            <person name="Macdonald S."/>
            <person name="Ahmed S."/>
            <person name="Newling K."/>
        </authorList>
    </citation>
    <scope>NUCLEOTIDE SEQUENCE [LARGE SCALE GENOMIC DNA]</scope>
</reference>
<feature type="chain" id="PRO_5044782370" evidence="1">
    <location>
        <begin position="25"/>
        <end position="85"/>
    </location>
</feature>
<keyword evidence="1" id="KW-0732">Signal</keyword>
<evidence type="ECO:0000256" key="1">
    <source>
        <dbReference type="SAM" id="SignalP"/>
    </source>
</evidence>
<keyword evidence="3" id="KW-1185">Reference proteome</keyword>
<evidence type="ECO:0000313" key="2">
    <source>
        <dbReference type="EMBL" id="CAH8385138.1"/>
    </source>
</evidence>
<sequence length="85" mass="9162">MLSFRTVLLLFLFALIAFVGFTNGDPRCGSSSSSDELYDQQAERSLDNADKFGRMTLDCKTTTSGGSGAHNGTKTVINLSIGLFF</sequence>
<gene>
    <name evidence="2" type="ORF">ERUC_LOCUS37621</name>
</gene>
<accession>A0ABC8LN22</accession>
<proteinExistence type="predicted"/>
<name>A0ABC8LN22_ERUVS</name>
<protein>
    <submittedName>
        <fullName evidence="2">Uncharacterized protein</fullName>
    </submittedName>
</protein>
<dbReference type="AlphaFoldDB" id="A0ABC8LN22"/>
<dbReference type="Proteomes" id="UP001642260">
    <property type="component" value="Unassembled WGS sequence"/>
</dbReference>
<comment type="caution">
    <text evidence="2">The sequence shown here is derived from an EMBL/GenBank/DDBJ whole genome shotgun (WGS) entry which is preliminary data.</text>
</comment>
<evidence type="ECO:0000313" key="3">
    <source>
        <dbReference type="Proteomes" id="UP001642260"/>
    </source>
</evidence>
<organism evidence="2 3">
    <name type="scientific">Eruca vesicaria subsp. sativa</name>
    <name type="common">Garden rocket</name>
    <name type="synonym">Eruca sativa</name>
    <dbReference type="NCBI Taxonomy" id="29727"/>
    <lineage>
        <taxon>Eukaryota</taxon>
        <taxon>Viridiplantae</taxon>
        <taxon>Streptophyta</taxon>
        <taxon>Embryophyta</taxon>
        <taxon>Tracheophyta</taxon>
        <taxon>Spermatophyta</taxon>
        <taxon>Magnoliopsida</taxon>
        <taxon>eudicotyledons</taxon>
        <taxon>Gunneridae</taxon>
        <taxon>Pentapetalae</taxon>
        <taxon>rosids</taxon>
        <taxon>malvids</taxon>
        <taxon>Brassicales</taxon>
        <taxon>Brassicaceae</taxon>
        <taxon>Brassiceae</taxon>
        <taxon>Eruca</taxon>
    </lineage>
</organism>
<feature type="signal peptide" evidence="1">
    <location>
        <begin position="1"/>
        <end position="24"/>
    </location>
</feature>